<evidence type="ECO:0000313" key="1">
    <source>
        <dbReference type="EMBL" id="CDI00752.1"/>
    </source>
</evidence>
<proteinExistence type="predicted"/>
<evidence type="ECO:0000313" key="2">
    <source>
        <dbReference type="Proteomes" id="UP000035760"/>
    </source>
</evidence>
<gene>
    <name evidence="1" type="ORF">BN873_10008</name>
</gene>
<dbReference type="Proteomes" id="UP000035760">
    <property type="component" value="Unassembled WGS sequence"/>
</dbReference>
<reference evidence="1" key="1">
    <citation type="submission" date="2013-07" db="EMBL/GenBank/DDBJ databases">
        <authorList>
            <person name="McIlroy S."/>
        </authorList>
    </citation>
    <scope>NUCLEOTIDE SEQUENCE [LARGE SCALE GENOMIC DNA]</scope>
    <source>
        <strain evidence="1">Run_A_D11</strain>
    </source>
</reference>
<dbReference type="EMBL" id="CBTJ020000001">
    <property type="protein sequence ID" value="CDI00752.1"/>
    <property type="molecule type" value="Genomic_DNA"/>
</dbReference>
<sequence length="80" mass="8830">MDAIKQSVCVYQAILDDVDKNYSLRGGGGISRIVQNSTSTYSVHLLQEEREDVRTYEVKVAPNGTVTITGVTEKTISHSR</sequence>
<organism evidence="1 2">
    <name type="scientific">Candidatus Competibacter denitrificans Run_A_D11</name>
    <dbReference type="NCBI Taxonomy" id="1400863"/>
    <lineage>
        <taxon>Bacteria</taxon>
        <taxon>Pseudomonadati</taxon>
        <taxon>Pseudomonadota</taxon>
        <taxon>Gammaproteobacteria</taxon>
        <taxon>Candidatus Competibacteraceae</taxon>
        <taxon>Candidatus Competibacter</taxon>
    </lineage>
</organism>
<dbReference type="AlphaFoldDB" id="W6M006"/>
<comment type="caution">
    <text evidence="1">The sequence shown here is derived from an EMBL/GenBank/DDBJ whole genome shotgun (WGS) entry which is preliminary data.</text>
</comment>
<protein>
    <submittedName>
        <fullName evidence="1">Uncharacterized protein</fullName>
    </submittedName>
</protein>
<reference evidence="1" key="2">
    <citation type="submission" date="2014-03" db="EMBL/GenBank/DDBJ databases">
        <title>Candidatus Competibacter-lineage genomes retrieved from metagenomes reveal functional metabolic diversity.</title>
        <authorList>
            <person name="McIlroy S.J."/>
            <person name="Albertsen M."/>
            <person name="Andresen E.K."/>
            <person name="Saunders A.M."/>
            <person name="Kristiansen R."/>
            <person name="Stokholm-Bjerregaard M."/>
            <person name="Nielsen K.L."/>
            <person name="Nielsen P.H."/>
        </authorList>
    </citation>
    <scope>NUCLEOTIDE SEQUENCE</scope>
    <source>
        <strain evidence="1">Run_A_D11</strain>
    </source>
</reference>
<keyword evidence="2" id="KW-1185">Reference proteome</keyword>
<name>W6M006_9GAMM</name>
<accession>W6M006</accession>